<evidence type="ECO:0000256" key="1">
    <source>
        <dbReference type="ARBA" id="ARBA00000086"/>
    </source>
</evidence>
<dbReference type="Gene3D" id="1.10.1670.40">
    <property type="match status" value="1"/>
</dbReference>
<proteinExistence type="inferred from homology"/>
<comment type="caution">
    <text evidence="7">The sequence shown here is derived from an EMBL/GenBank/DDBJ whole genome shotgun (WGS) entry which is preliminary data.</text>
</comment>
<dbReference type="GO" id="GO:0005737">
    <property type="term" value="C:cytoplasm"/>
    <property type="evidence" value="ECO:0007669"/>
    <property type="project" value="TreeGrafter"/>
</dbReference>
<dbReference type="Pfam" id="PF00730">
    <property type="entry name" value="HhH-GPD"/>
    <property type="match status" value="1"/>
</dbReference>
<dbReference type="Proteomes" id="UP000824225">
    <property type="component" value="Unassembled WGS sequence"/>
</dbReference>
<dbReference type="FunFam" id="1.10.340.30:FF:000004">
    <property type="entry name" value="DNA-3-methyladenine glycosylase II"/>
    <property type="match status" value="1"/>
</dbReference>
<sequence length="219" mass="25217">MNNIFIYGDKEIEYLKNRDKRLAEVIDKVGKVEREVIPDLFAALVNTIVGQQISTRAHKTIWERMRGELGEITPARIDSINVERLQKFGMTFKKAEYLKKAAQKVIHGELDIEALRNMPDEEVCARLVRIDGVGVWTAEMLMIFSMQRQNVLSYGDLAILRGMRLVYHHRKITREMFARCHRRLSPYASVASLYFWAVAGGAVDGMKDYAPKTKNRKAK</sequence>
<evidence type="ECO:0000256" key="4">
    <source>
        <dbReference type="ARBA" id="ARBA00022763"/>
    </source>
</evidence>
<dbReference type="GO" id="GO:0032993">
    <property type="term" value="C:protein-DNA complex"/>
    <property type="evidence" value="ECO:0007669"/>
    <property type="project" value="TreeGrafter"/>
</dbReference>
<organism evidence="7 8">
    <name type="scientific">Candidatus Mailhella merdigallinarum</name>
    <dbReference type="NCBI Taxonomy" id="2838658"/>
    <lineage>
        <taxon>Bacteria</taxon>
        <taxon>Pseudomonadati</taxon>
        <taxon>Thermodesulfobacteriota</taxon>
        <taxon>Desulfovibrionia</taxon>
        <taxon>Desulfovibrionales</taxon>
        <taxon>Desulfovibrionaceae</taxon>
        <taxon>Mailhella</taxon>
    </lineage>
</organism>
<dbReference type="AlphaFoldDB" id="A0A9D2KJF4"/>
<comment type="catalytic activity">
    <reaction evidence="1">
        <text>Hydrolysis of alkylated DNA, releasing 3-methyladenine, 3-methylguanine, 7-methylguanine and 7-methyladenine.</text>
        <dbReference type="EC" id="3.2.2.21"/>
    </reaction>
</comment>
<evidence type="ECO:0000256" key="5">
    <source>
        <dbReference type="ARBA" id="ARBA00023204"/>
    </source>
</evidence>
<dbReference type="InterPro" id="IPR051912">
    <property type="entry name" value="Alkylbase_DNA_Glycosylase/TA"/>
</dbReference>
<dbReference type="PANTHER" id="PTHR43003">
    <property type="entry name" value="DNA-3-METHYLADENINE GLYCOSYLASE"/>
    <property type="match status" value="1"/>
</dbReference>
<dbReference type="SMART" id="SM00478">
    <property type="entry name" value="ENDO3c"/>
    <property type="match status" value="1"/>
</dbReference>
<evidence type="ECO:0000313" key="8">
    <source>
        <dbReference type="Proteomes" id="UP000824225"/>
    </source>
</evidence>
<reference evidence="7" key="2">
    <citation type="submission" date="2021-04" db="EMBL/GenBank/DDBJ databases">
        <authorList>
            <person name="Gilroy R."/>
        </authorList>
    </citation>
    <scope>NUCLEOTIDE SEQUENCE</scope>
    <source>
        <strain evidence="7">CHK186-16707</strain>
    </source>
</reference>
<dbReference type="Gene3D" id="1.10.340.30">
    <property type="entry name" value="Hypothetical protein, domain 2"/>
    <property type="match status" value="1"/>
</dbReference>
<dbReference type="EMBL" id="DXAN01000003">
    <property type="protein sequence ID" value="HJA07814.1"/>
    <property type="molecule type" value="Genomic_DNA"/>
</dbReference>
<dbReference type="GO" id="GO:0043916">
    <property type="term" value="F:DNA-7-methylguanine glycosylase activity"/>
    <property type="evidence" value="ECO:0007669"/>
    <property type="project" value="TreeGrafter"/>
</dbReference>
<dbReference type="PANTHER" id="PTHR43003:SF5">
    <property type="entry name" value="DNA-3-METHYLADENINE GLYCOSYLASE"/>
    <property type="match status" value="1"/>
</dbReference>
<keyword evidence="4" id="KW-0227">DNA damage</keyword>
<dbReference type="SUPFAM" id="SSF48150">
    <property type="entry name" value="DNA-glycosylase"/>
    <property type="match status" value="1"/>
</dbReference>
<dbReference type="InterPro" id="IPR011257">
    <property type="entry name" value="DNA_glycosylase"/>
</dbReference>
<dbReference type="InterPro" id="IPR003265">
    <property type="entry name" value="HhH-GPD_domain"/>
</dbReference>
<evidence type="ECO:0000256" key="2">
    <source>
        <dbReference type="ARBA" id="ARBA00010817"/>
    </source>
</evidence>
<gene>
    <name evidence="7" type="ORF">H9962_01285</name>
</gene>
<dbReference type="CDD" id="cd00056">
    <property type="entry name" value="ENDO3c"/>
    <property type="match status" value="1"/>
</dbReference>
<name>A0A9D2KJF4_9BACT</name>
<keyword evidence="5" id="KW-0234">DNA repair</keyword>
<evidence type="ECO:0000313" key="7">
    <source>
        <dbReference type="EMBL" id="HJA07814.1"/>
    </source>
</evidence>
<feature type="domain" description="HhH-GPD" evidence="6">
    <location>
        <begin position="49"/>
        <end position="200"/>
    </location>
</feature>
<dbReference type="GO" id="GO:0008725">
    <property type="term" value="F:DNA-3-methyladenine glycosylase activity"/>
    <property type="evidence" value="ECO:0007669"/>
    <property type="project" value="TreeGrafter"/>
</dbReference>
<dbReference type="GO" id="GO:0032131">
    <property type="term" value="F:alkylated DNA binding"/>
    <property type="evidence" value="ECO:0007669"/>
    <property type="project" value="TreeGrafter"/>
</dbReference>
<reference evidence="7" key="1">
    <citation type="journal article" date="2021" name="PeerJ">
        <title>Extensive microbial diversity within the chicken gut microbiome revealed by metagenomics and culture.</title>
        <authorList>
            <person name="Gilroy R."/>
            <person name="Ravi A."/>
            <person name="Getino M."/>
            <person name="Pursley I."/>
            <person name="Horton D.L."/>
            <person name="Alikhan N.F."/>
            <person name="Baker D."/>
            <person name="Gharbi K."/>
            <person name="Hall N."/>
            <person name="Watson M."/>
            <person name="Adriaenssens E.M."/>
            <person name="Foster-Nyarko E."/>
            <person name="Jarju S."/>
            <person name="Secka A."/>
            <person name="Antonio M."/>
            <person name="Oren A."/>
            <person name="Chaudhuri R.R."/>
            <person name="La Ragione R."/>
            <person name="Hildebrand F."/>
            <person name="Pallen M.J."/>
        </authorList>
    </citation>
    <scope>NUCLEOTIDE SEQUENCE</scope>
    <source>
        <strain evidence="7">CHK186-16707</strain>
    </source>
</reference>
<accession>A0A9D2KJF4</accession>
<protein>
    <recommendedName>
        <fullName evidence="3">DNA-3-methyladenine glycosylase II</fullName>
        <ecNumber evidence="3">3.2.2.21</ecNumber>
    </recommendedName>
</protein>
<dbReference type="GO" id="GO:0006307">
    <property type="term" value="P:DNA alkylation repair"/>
    <property type="evidence" value="ECO:0007669"/>
    <property type="project" value="TreeGrafter"/>
</dbReference>
<evidence type="ECO:0000256" key="3">
    <source>
        <dbReference type="ARBA" id="ARBA00012000"/>
    </source>
</evidence>
<comment type="similarity">
    <text evidence="2">Belongs to the alkylbase DNA glycosidase AlkA family.</text>
</comment>
<evidence type="ECO:0000259" key="6">
    <source>
        <dbReference type="SMART" id="SM00478"/>
    </source>
</evidence>
<dbReference type="GO" id="GO:0006285">
    <property type="term" value="P:base-excision repair, AP site formation"/>
    <property type="evidence" value="ECO:0007669"/>
    <property type="project" value="TreeGrafter"/>
</dbReference>
<dbReference type="EC" id="3.2.2.21" evidence="3"/>